<feature type="domain" description="Phosphatidylinositol transfer protein N-terminal" evidence="1">
    <location>
        <begin position="1"/>
        <end position="156"/>
    </location>
</feature>
<reference evidence="2 3" key="1">
    <citation type="journal article" date="2023" name="Sci. Data">
        <title>Genome assembly of the Korean intertidal mud-creeper Batillaria attramentaria.</title>
        <authorList>
            <person name="Patra A.K."/>
            <person name="Ho P.T."/>
            <person name="Jun S."/>
            <person name="Lee S.J."/>
            <person name="Kim Y."/>
            <person name="Won Y.J."/>
        </authorList>
    </citation>
    <scope>NUCLEOTIDE SEQUENCE [LARGE SCALE GENOMIC DNA]</scope>
    <source>
        <strain evidence="2">Wonlab-2016</strain>
    </source>
</reference>
<dbReference type="PRINTS" id="PR00391">
    <property type="entry name" value="PITRANSFER"/>
</dbReference>
<protein>
    <recommendedName>
        <fullName evidence="1">Phosphatidylinositol transfer protein N-terminal domain-containing protein</fullName>
    </recommendedName>
</protein>
<feature type="domain" description="Phosphatidylinositol transfer protein N-terminal" evidence="1">
    <location>
        <begin position="161"/>
        <end position="228"/>
    </location>
</feature>
<name>A0ABD0M453_9CAEN</name>
<sequence length="249" mass="29196">MPMTVEEYHVAQLWSVAEASKNETGGGEGLEVLINEPFDPETNKEYLPEKPLQAGGKEYTTGQYTHKRYYLQSKVPVFIRTLAPKGSLEMDEEAWNAYPYCRTVVSNPKYMKGNFFIVIESFHAPDRGDQENVHQLSKEELAIREVHHIDIANGALVSRGKTHDPVMCCYKLVRVYFKWFGLQNRIEKFILRQEKRLFTNFHRQVFCWMDNWFGMTIEDIRRIEEQTKYELDEQRKKGTIRGMTATEDP</sequence>
<dbReference type="InterPro" id="IPR055261">
    <property type="entry name" value="PI_transfer_N"/>
</dbReference>
<dbReference type="InterPro" id="IPR001666">
    <property type="entry name" value="PI_transfer"/>
</dbReference>
<dbReference type="Gene3D" id="3.30.530.20">
    <property type="match status" value="2"/>
</dbReference>
<dbReference type="PANTHER" id="PTHR10658:SF11">
    <property type="entry name" value="VIBRATOR, ISOFORM B"/>
    <property type="match status" value="1"/>
</dbReference>
<comment type="caution">
    <text evidence="2">The sequence shown here is derived from an EMBL/GenBank/DDBJ whole genome shotgun (WGS) entry which is preliminary data.</text>
</comment>
<organism evidence="2 3">
    <name type="scientific">Batillaria attramentaria</name>
    <dbReference type="NCBI Taxonomy" id="370345"/>
    <lineage>
        <taxon>Eukaryota</taxon>
        <taxon>Metazoa</taxon>
        <taxon>Spiralia</taxon>
        <taxon>Lophotrochozoa</taxon>
        <taxon>Mollusca</taxon>
        <taxon>Gastropoda</taxon>
        <taxon>Caenogastropoda</taxon>
        <taxon>Sorbeoconcha</taxon>
        <taxon>Cerithioidea</taxon>
        <taxon>Batillariidae</taxon>
        <taxon>Batillaria</taxon>
    </lineage>
</organism>
<dbReference type="AlphaFoldDB" id="A0ABD0M453"/>
<dbReference type="PANTHER" id="PTHR10658">
    <property type="entry name" value="PHOSPHATIDYLINOSITOL TRANSFER PROTEIN"/>
    <property type="match status" value="1"/>
</dbReference>
<dbReference type="InterPro" id="IPR023393">
    <property type="entry name" value="START-like_dom_sf"/>
</dbReference>
<evidence type="ECO:0000313" key="3">
    <source>
        <dbReference type="Proteomes" id="UP001519460"/>
    </source>
</evidence>
<dbReference type="SUPFAM" id="SSF55961">
    <property type="entry name" value="Bet v1-like"/>
    <property type="match status" value="1"/>
</dbReference>
<proteinExistence type="predicted"/>
<keyword evidence="3" id="KW-1185">Reference proteome</keyword>
<accession>A0ABD0M453</accession>
<evidence type="ECO:0000259" key="1">
    <source>
        <dbReference type="Pfam" id="PF02121"/>
    </source>
</evidence>
<evidence type="ECO:0000313" key="2">
    <source>
        <dbReference type="EMBL" id="KAK7506007.1"/>
    </source>
</evidence>
<dbReference type="EMBL" id="JACVVK020000008">
    <property type="protein sequence ID" value="KAK7506007.1"/>
    <property type="molecule type" value="Genomic_DNA"/>
</dbReference>
<gene>
    <name evidence="2" type="ORF">BaRGS_00002729</name>
</gene>
<dbReference type="Proteomes" id="UP001519460">
    <property type="component" value="Unassembled WGS sequence"/>
</dbReference>
<dbReference type="Pfam" id="PF02121">
    <property type="entry name" value="IP_trans"/>
    <property type="match status" value="2"/>
</dbReference>